<comment type="caution">
    <text evidence="1">The sequence shown here is derived from an EMBL/GenBank/DDBJ whole genome shotgun (WGS) entry which is preliminary data.</text>
</comment>
<dbReference type="EMBL" id="AYXY01000031">
    <property type="protein sequence ID" value="ETN93929.1"/>
    <property type="molecule type" value="Genomic_DNA"/>
</dbReference>
<dbReference type="Proteomes" id="UP000018850">
    <property type="component" value="Unassembled WGS sequence"/>
</dbReference>
<keyword evidence="2" id="KW-1185">Reference proteome</keyword>
<reference evidence="1 2" key="2">
    <citation type="journal article" date="2016" name="Genome Announc.">
        <title>Draft Genome Sequence of Zhouia amylolytica AD3, Isolated from Tidal Flat Sediment.</title>
        <authorList>
            <person name="Jia B."/>
            <person name="Jin H.M."/>
            <person name="Lee H.J."/>
            <person name="Jeon C.O."/>
        </authorList>
    </citation>
    <scope>NUCLEOTIDE SEQUENCE [LARGE SCALE GENOMIC DNA]</scope>
    <source>
        <strain evidence="1 2">AD3</strain>
    </source>
</reference>
<sequence length="48" mass="5494">MSGKDRGFKKGLKRNVPHRFIKPNTNHVKWQAIDLASSWLISTISWSG</sequence>
<accession>W2UJ10</accession>
<evidence type="ECO:0000313" key="1">
    <source>
        <dbReference type="EMBL" id="ETN93929.1"/>
    </source>
</evidence>
<dbReference type="AlphaFoldDB" id="W2UJ10"/>
<organism evidence="1 2">
    <name type="scientific">Zhouia amylolytica AD3</name>
    <dbReference type="NCBI Taxonomy" id="1286632"/>
    <lineage>
        <taxon>Bacteria</taxon>
        <taxon>Pseudomonadati</taxon>
        <taxon>Bacteroidota</taxon>
        <taxon>Flavobacteriia</taxon>
        <taxon>Flavobacteriales</taxon>
        <taxon>Flavobacteriaceae</taxon>
        <taxon>Zhouia</taxon>
    </lineage>
</organism>
<protein>
    <submittedName>
        <fullName evidence="1">Uncharacterized protein</fullName>
    </submittedName>
</protein>
<reference evidence="2" key="1">
    <citation type="submission" date="2013-11" db="EMBL/GenBank/DDBJ databases">
        <title>Draft genome sequence from a member of Zhouia, isolated tidal flat.</title>
        <authorList>
            <person name="Jin H."/>
            <person name="Jeon C.O."/>
        </authorList>
    </citation>
    <scope>NUCLEOTIDE SEQUENCE [LARGE SCALE GENOMIC DNA]</scope>
    <source>
        <strain evidence="2">AD3</strain>
    </source>
</reference>
<proteinExistence type="predicted"/>
<gene>
    <name evidence="1" type="ORF">P278_33400</name>
</gene>
<name>W2UJ10_9FLAO</name>
<evidence type="ECO:0000313" key="2">
    <source>
        <dbReference type="Proteomes" id="UP000018850"/>
    </source>
</evidence>